<dbReference type="Proteomes" id="UP000808349">
    <property type="component" value="Unassembled WGS sequence"/>
</dbReference>
<comment type="caution">
    <text evidence="4">The sequence shown here is derived from an EMBL/GenBank/DDBJ whole genome shotgun (WGS) entry which is preliminary data.</text>
</comment>
<dbReference type="PANTHER" id="PTHR10509:SF14">
    <property type="entry name" value="CAFFEOYL-COA O-METHYLTRANSFERASE 3-RELATED"/>
    <property type="match status" value="1"/>
</dbReference>
<dbReference type="Gene3D" id="3.40.50.150">
    <property type="entry name" value="Vaccinia Virus protein VP39"/>
    <property type="match status" value="1"/>
</dbReference>
<evidence type="ECO:0000256" key="1">
    <source>
        <dbReference type="ARBA" id="ARBA00022603"/>
    </source>
</evidence>
<dbReference type="InterPro" id="IPR029063">
    <property type="entry name" value="SAM-dependent_MTases_sf"/>
</dbReference>
<dbReference type="PANTHER" id="PTHR10509">
    <property type="entry name" value="O-METHYLTRANSFERASE-RELATED"/>
    <property type="match status" value="1"/>
</dbReference>
<dbReference type="InterPro" id="IPR050362">
    <property type="entry name" value="Cation-dep_OMT"/>
</dbReference>
<accession>A0A9D7S6C6</accession>
<sequence length="212" mass="23854">MIADIGIELMRYCDQKSSPIPDYLRILERKTHLSTLSPQMMSSSSQGRLLSLLSKLKKPKCILELGTFTGYSALCLAEGLEEDGLLNTFEVVDTYDHIIEFVKKEIPLASKIIFHKQDALEGISNLDLEFDLVFIDAAKKQYPEYLALVSPLMKKGALLIADNVLWYGKVLDEKKDQETAVLDHFNTLVSESGDWDAFILPLRDGLTLAIKK</sequence>
<dbReference type="SUPFAM" id="SSF53335">
    <property type="entry name" value="S-adenosyl-L-methionine-dependent methyltransferases"/>
    <property type="match status" value="1"/>
</dbReference>
<evidence type="ECO:0000313" key="5">
    <source>
        <dbReference type="Proteomes" id="UP000808349"/>
    </source>
</evidence>
<evidence type="ECO:0000256" key="2">
    <source>
        <dbReference type="ARBA" id="ARBA00022679"/>
    </source>
</evidence>
<evidence type="ECO:0000313" key="4">
    <source>
        <dbReference type="EMBL" id="MBK9716048.1"/>
    </source>
</evidence>
<dbReference type="InterPro" id="IPR002935">
    <property type="entry name" value="SAM_O-MeTrfase"/>
</dbReference>
<gene>
    <name evidence="4" type="ORF">IPO85_00715</name>
</gene>
<keyword evidence="3" id="KW-0949">S-adenosyl-L-methionine</keyword>
<dbReference type="EMBL" id="JADKFW010000004">
    <property type="protein sequence ID" value="MBK9716048.1"/>
    <property type="molecule type" value="Genomic_DNA"/>
</dbReference>
<dbReference type="Pfam" id="PF01596">
    <property type="entry name" value="Methyltransf_3"/>
    <property type="match status" value="1"/>
</dbReference>
<dbReference type="GO" id="GO:0008171">
    <property type="term" value="F:O-methyltransferase activity"/>
    <property type="evidence" value="ECO:0007669"/>
    <property type="project" value="InterPro"/>
</dbReference>
<dbReference type="GO" id="GO:0008757">
    <property type="term" value="F:S-adenosylmethionine-dependent methyltransferase activity"/>
    <property type="evidence" value="ECO:0007669"/>
    <property type="project" value="TreeGrafter"/>
</dbReference>
<dbReference type="GO" id="GO:0032259">
    <property type="term" value="P:methylation"/>
    <property type="evidence" value="ECO:0007669"/>
    <property type="project" value="UniProtKB-KW"/>
</dbReference>
<reference evidence="4 5" key="1">
    <citation type="submission" date="2020-10" db="EMBL/GenBank/DDBJ databases">
        <title>Connecting structure to function with the recovery of over 1000 high-quality activated sludge metagenome-assembled genomes encoding full-length rRNA genes using long-read sequencing.</title>
        <authorList>
            <person name="Singleton C.M."/>
            <person name="Petriglieri F."/>
            <person name="Kristensen J.M."/>
            <person name="Kirkegaard R.H."/>
            <person name="Michaelsen T.Y."/>
            <person name="Andersen M.H."/>
            <person name="Karst S.M."/>
            <person name="Dueholm M.S."/>
            <person name="Nielsen P.H."/>
            <person name="Albertsen M."/>
        </authorList>
    </citation>
    <scope>NUCLEOTIDE SEQUENCE [LARGE SCALE GENOMIC DNA]</scope>
    <source>
        <strain evidence="4">Ribe_18-Q3-R11-54_BAT3C.373</strain>
    </source>
</reference>
<keyword evidence="1 4" id="KW-0489">Methyltransferase</keyword>
<protein>
    <submittedName>
        <fullName evidence="4">Class I SAM-dependent methyltransferase</fullName>
    </submittedName>
</protein>
<keyword evidence="2" id="KW-0808">Transferase</keyword>
<proteinExistence type="predicted"/>
<evidence type="ECO:0000256" key="3">
    <source>
        <dbReference type="ARBA" id="ARBA00022691"/>
    </source>
</evidence>
<dbReference type="PROSITE" id="PS51682">
    <property type="entry name" value="SAM_OMT_I"/>
    <property type="match status" value="1"/>
</dbReference>
<dbReference type="AlphaFoldDB" id="A0A9D7S6C6"/>
<organism evidence="4 5">
    <name type="scientific">Candidatus Defluviibacterium haderslevense</name>
    <dbReference type="NCBI Taxonomy" id="2981993"/>
    <lineage>
        <taxon>Bacteria</taxon>
        <taxon>Pseudomonadati</taxon>
        <taxon>Bacteroidota</taxon>
        <taxon>Saprospiria</taxon>
        <taxon>Saprospirales</taxon>
        <taxon>Saprospiraceae</taxon>
        <taxon>Candidatus Defluviibacterium</taxon>
    </lineage>
</organism>
<dbReference type="CDD" id="cd02440">
    <property type="entry name" value="AdoMet_MTases"/>
    <property type="match status" value="1"/>
</dbReference>
<name>A0A9D7S6C6_9BACT</name>